<dbReference type="GO" id="GO:0008982">
    <property type="term" value="F:protein-N(PI)-phosphohistidine-sugar phosphotransferase activity"/>
    <property type="evidence" value="ECO:0007669"/>
    <property type="project" value="InterPro"/>
</dbReference>
<reference evidence="2 3" key="1">
    <citation type="submission" date="2017-12" db="EMBL/GenBank/DDBJ databases">
        <title>The whole genome sequence of the Acidipropionibacterium virtanenii sp. nov. type strain JS278.</title>
        <authorList>
            <person name="Laine P."/>
            <person name="Deptula P."/>
            <person name="Varmanen P."/>
            <person name="Auvinen P."/>
        </authorList>
    </citation>
    <scope>NUCLEOTIDE SEQUENCE [LARGE SCALE GENOMIC DNA]</scope>
    <source>
        <strain evidence="2 3">JS278</strain>
    </source>
</reference>
<dbReference type="Gene3D" id="2.40.33.40">
    <property type="entry name" value="Phosphotransferase system, glucitol/sorbitol-specific IIA component"/>
    <property type="match status" value="1"/>
</dbReference>
<keyword evidence="3" id="KW-1185">Reference proteome</keyword>
<dbReference type="OrthoDB" id="3625833at2"/>
<feature type="modified residue" description="Phosphohistidine; by HPr" evidence="1">
    <location>
        <position position="44"/>
    </location>
</feature>
<evidence type="ECO:0000313" key="3">
    <source>
        <dbReference type="Proteomes" id="UP000251995"/>
    </source>
</evidence>
<dbReference type="GO" id="GO:0009401">
    <property type="term" value="P:phosphoenolpyruvate-dependent sugar phosphotransferase system"/>
    <property type="evidence" value="ECO:0007669"/>
    <property type="project" value="InterPro"/>
</dbReference>
<dbReference type="Proteomes" id="UP000251995">
    <property type="component" value="Chromosome"/>
</dbReference>
<name>A0A344UWJ5_9ACTN</name>
<keyword evidence="2" id="KW-0808">Transferase</keyword>
<dbReference type="EMBL" id="CP025198">
    <property type="protein sequence ID" value="AXE39643.1"/>
    <property type="molecule type" value="Genomic_DNA"/>
</dbReference>
<sequence length="127" mass="12852">MATVLWESEVTGVGADAGDLLEGGVLILFGEPVPDALAEVSVVHRLGGDDAVGASPEIAPGDEVHLAADVFTIDEVGEIANRNLADLGHIVVYVNSPDQALLPGAVKATGSDLAAPSVGDTISFVRP</sequence>
<evidence type="ECO:0000313" key="2">
    <source>
        <dbReference type="EMBL" id="AXE39643.1"/>
    </source>
</evidence>
<dbReference type="KEGG" id="acij:JS278_02505"/>
<gene>
    <name evidence="2" type="primary">srlB_2</name>
    <name evidence="2" type="ORF">JS278_02505</name>
</gene>
<dbReference type="AlphaFoldDB" id="A0A344UWJ5"/>
<dbReference type="SUPFAM" id="SSF141530">
    <property type="entry name" value="PTSIIA/GutA-like"/>
    <property type="match status" value="1"/>
</dbReference>
<dbReference type="EC" id="2.7.1.198" evidence="2"/>
<dbReference type="GO" id="GO:0016301">
    <property type="term" value="F:kinase activity"/>
    <property type="evidence" value="ECO:0007669"/>
    <property type="project" value="TreeGrafter"/>
</dbReference>
<dbReference type="InterPro" id="IPR036665">
    <property type="entry name" value="PTS_IIA_glucitol/sorbitol_sf"/>
</dbReference>
<dbReference type="RefSeq" id="WP_114045490.1">
    <property type="nucleotide sequence ID" value="NZ_CP025198.1"/>
</dbReference>
<protein>
    <submittedName>
        <fullName evidence="2">PTS system glucitol/sorbitol-specific EIIA component</fullName>
        <ecNumber evidence="2">2.7.1.198</ecNumber>
    </submittedName>
</protein>
<dbReference type="PANTHER" id="PTHR40398:SF1">
    <property type="entry name" value="PTS SYSTEM GLUCITOL_SORBITOL-SPECIFIC EIIA COMPONENT"/>
    <property type="match status" value="1"/>
</dbReference>
<proteinExistence type="predicted"/>
<dbReference type="InterPro" id="IPR004716">
    <property type="entry name" value="PTS_IIA_glucitol/sorbitol-sp"/>
</dbReference>
<evidence type="ECO:0000256" key="1">
    <source>
        <dbReference type="PROSITE-ProRule" id="PRU00420"/>
    </source>
</evidence>
<dbReference type="PANTHER" id="PTHR40398">
    <property type="entry name" value="PTS SYSTEM GLUCITOL/SORBITOL-SPECIFIC EIIA COMPONENT"/>
    <property type="match status" value="1"/>
</dbReference>
<accession>A0A344UWJ5</accession>
<dbReference type="Pfam" id="PF03829">
    <property type="entry name" value="PTSIIA_gutA"/>
    <property type="match status" value="1"/>
</dbReference>
<dbReference type="PROSITE" id="PS51097">
    <property type="entry name" value="PTS_EIIA_TYPE_5"/>
    <property type="match status" value="1"/>
</dbReference>
<dbReference type="GO" id="GO:0005737">
    <property type="term" value="C:cytoplasm"/>
    <property type="evidence" value="ECO:0007669"/>
    <property type="project" value="InterPro"/>
</dbReference>
<organism evidence="2 3">
    <name type="scientific">Acidipropionibacterium virtanenii</name>
    <dbReference type="NCBI Taxonomy" id="2057246"/>
    <lineage>
        <taxon>Bacteria</taxon>
        <taxon>Bacillati</taxon>
        <taxon>Actinomycetota</taxon>
        <taxon>Actinomycetes</taxon>
        <taxon>Propionibacteriales</taxon>
        <taxon>Propionibacteriaceae</taxon>
        <taxon>Acidipropionibacterium</taxon>
    </lineage>
</organism>